<sequence length="293" mass="33862">MLKHIPQLIYRGYEHLLTQEVKNAPIPRHVAIIMDGNRRYARKLGQITNFGHRQGASITEKVIEWSCELGIEHLTIYAFSTENFNRSNDEKENLFDLIRVKFDEIGEDERTHERKMRVHAIGDIEKLPDQLQESIKNVELVTSVYDKFNLNVAIAYGGRQEIVQAVREIASKVERGEISLEDINEETISNHLYPADGTALPNVDLIIRTGGDERVSNFLPWQANGNECASYFCAPFWPEFRKIDFLRSIRVYQTRAEERKQQTALRAAHFLKVLGKTEVNDMRKLSRKGKAQH</sequence>
<dbReference type="RefSeq" id="WP_176966253.1">
    <property type="nucleotide sequence ID" value="NZ_CP058215.1"/>
</dbReference>
<comment type="subunit">
    <text evidence="4">Homodimer.</text>
</comment>
<dbReference type="PANTHER" id="PTHR10291">
    <property type="entry name" value="DEHYDRODOLICHYL DIPHOSPHATE SYNTHASE FAMILY MEMBER"/>
    <property type="match status" value="1"/>
</dbReference>
<accession>A0A7D5E9H1</accession>
<evidence type="ECO:0000256" key="1">
    <source>
        <dbReference type="ARBA" id="ARBA00022679"/>
    </source>
</evidence>
<feature type="binding site" evidence="4">
    <location>
        <begin position="80"/>
        <end position="82"/>
    </location>
    <ligand>
        <name>substrate</name>
    </ligand>
</feature>
<dbReference type="InterPro" id="IPR036424">
    <property type="entry name" value="UPP_synth-like_sf"/>
</dbReference>
<dbReference type="GO" id="GO:0000287">
    <property type="term" value="F:magnesium ion binding"/>
    <property type="evidence" value="ECO:0007669"/>
    <property type="project" value="UniProtKB-UniRule"/>
</dbReference>
<dbReference type="EC" id="2.5.1.89" evidence="4"/>
<feature type="binding site" evidence="4">
    <location>
        <position position="52"/>
    </location>
    <ligand>
        <name>substrate</name>
    </ligand>
</feature>
<feature type="binding site" evidence="4">
    <location>
        <position position="86"/>
    </location>
    <ligand>
        <name>substrate</name>
    </ligand>
</feature>
<feature type="active site" evidence="4">
    <location>
        <position position="35"/>
    </location>
</feature>
<keyword evidence="1 4" id="KW-0808">Transferase</keyword>
<feature type="binding site" evidence="4">
    <location>
        <begin position="36"/>
        <end position="39"/>
    </location>
    <ligand>
        <name>substrate</name>
    </ligand>
</feature>
<dbReference type="InterPro" id="IPR018520">
    <property type="entry name" value="UPP_synth-like_CS"/>
</dbReference>
<evidence type="ECO:0000313" key="5">
    <source>
        <dbReference type="EMBL" id="QLC51199.1"/>
    </source>
</evidence>
<dbReference type="Pfam" id="PF01255">
    <property type="entry name" value="Prenyltransf"/>
    <property type="match status" value="1"/>
</dbReference>
<dbReference type="EMBL" id="CP058215">
    <property type="protein sequence ID" value="QLC51199.1"/>
    <property type="molecule type" value="Genomic_DNA"/>
</dbReference>
<dbReference type="FunFam" id="3.40.1180.10:FF:000003">
    <property type="entry name" value="Isoprenyl transferase 2"/>
    <property type="match status" value="1"/>
</dbReference>
<keyword evidence="6" id="KW-1185">Reference proteome</keyword>
<name>A0A7D5E9H1_9EURY</name>
<comment type="catalytic activity">
    <reaction evidence="4">
        <text>geranylgeranyl diphosphate + 7 isopentenyl diphosphate = tri-trans,hepta-cis-undecaprenyl diphosphate + 7 diphosphate</text>
        <dbReference type="Rhea" id="RHEA:27622"/>
        <dbReference type="ChEBI" id="CHEBI:33019"/>
        <dbReference type="ChEBI" id="CHEBI:57533"/>
        <dbReference type="ChEBI" id="CHEBI:60388"/>
        <dbReference type="ChEBI" id="CHEBI:128769"/>
        <dbReference type="EC" id="2.5.1.89"/>
    </reaction>
</comment>
<dbReference type="KEGG" id="mzi:HWN40_03045"/>
<dbReference type="HAMAP" id="MF_01139">
    <property type="entry name" value="ISPT"/>
    <property type="match status" value="1"/>
</dbReference>
<feature type="binding site" evidence="4">
    <location>
        <position position="227"/>
    </location>
    <ligand>
        <name>Mg(2+)</name>
        <dbReference type="ChEBI" id="CHEBI:18420"/>
    </ligand>
</feature>
<dbReference type="Proteomes" id="UP000509594">
    <property type="component" value="Chromosome"/>
</dbReference>
<evidence type="ECO:0000256" key="2">
    <source>
        <dbReference type="ARBA" id="ARBA00022723"/>
    </source>
</evidence>
<feature type="binding site" evidence="4">
    <location>
        <begin position="214"/>
        <end position="216"/>
    </location>
    <ligand>
        <name>substrate</name>
    </ligand>
</feature>
<evidence type="ECO:0000313" key="6">
    <source>
        <dbReference type="Proteomes" id="UP000509594"/>
    </source>
</evidence>
<dbReference type="OrthoDB" id="8293at2157"/>
<dbReference type="PANTHER" id="PTHR10291:SF43">
    <property type="entry name" value="DEHYDRODOLICHYL DIPHOSPHATE SYNTHASE COMPLEX SUBUNIT DHDDS"/>
    <property type="match status" value="1"/>
</dbReference>
<protein>
    <recommendedName>
        <fullName evidence="4">Tritrans,polycis-undecaprenyl-diphosphate synthase (geranylgeranyl-diphosphate specific)</fullName>
        <ecNumber evidence="4">2.5.1.89</ecNumber>
    </recommendedName>
    <alternativeName>
        <fullName evidence="4">Undecaprenyl diphosphate synthase</fullName>
        <shortName evidence="4">UDS</shortName>
    </alternativeName>
    <alternativeName>
        <fullName evidence="4">Undecaprenyl pyrophosphate synthase</fullName>
        <shortName evidence="4">UPP synthase</shortName>
    </alternativeName>
</protein>
<keyword evidence="2 4" id="KW-0479">Metal-binding</keyword>
<dbReference type="PROSITE" id="PS01066">
    <property type="entry name" value="UPP_SYNTHASE"/>
    <property type="match status" value="1"/>
</dbReference>
<comment type="cofactor">
    <cofactor evidence="4">
        <name>Mg(2+)</name>
        <dbReference type="ChEBI" id="CHEBI:18420"/>
    </cofactor>
    <text evidence="4">Binds 2 magnesium ions per subunit.</text>
</comment>
<comment type="function">
    <text evidence="4">Catalyzes the sequential condensation of isopentenyl diphosphate (IPP) with geranylgeranyl diphosphate (GGPP) to yield (2Z,6Z,10Z,14Z,18Z,22Z,26Z,30E,34E,38E)-undecaprenyl diphosphate (tritrans,heptacis-UPP). It is probably the precursor of glycosyl carrier lipids.</text>
</comment>
<evidence type="ECO:0000256" key="3">
    <source>
        <dbReference type="ARBA" id="ARBA00022842"/>
    </source>
</evidence>
<feature type="binding site" evidence="4">
    <location>
        <position position="35"/>
    </location>
    <ligand>
        <name>Mg(2+)</name>
        <dbReference type="ChEBI" id="CHEBI:18420"/>
    </ligand>
</feature>
<feature type="active site" description="Proton acceptor" evidence="4">
    <location>
        <position position="83"/>
    </location>
</feature>
<keyword evidence="3 4" id="KW-0460">Magnesium</keyword>
<gene>
    <name evidence="4 5" type="primary">uppS</name>
    <name evidence="5" type="ORF">HWN40_03045</name>
</gene>
<dbReference type="GO" id="GO:0016094">
    <property type="term" value="P:polyprenol biosynthetic process"/>
    <property type="evidence" value="ECO:0007669"/>
    <property type="project" value="TreeGrafter"/>
</dbReference>
<organism evidence="5 6">
    <name type="scientific">Methanolobus zinderi</name>
    <dbReference type="NCBI Taxonomy" id="536044"/>
    <lineage>
        <taxon>Archaea</taxon>
        <taxon>Methanobacteriati</taxon>
        <taxon>Methanobacteriota</taxon>
        <taxon>Stenosarchaea group</taxon>
        <taxon>Methanomicrobia</taxon>
        <taxon>Methanosarcinales</taxon>
        <taxon>Methanosarcinaceae</taxon>
        <taxon>Methanolobus</taxon>
    </lineage>
</organism>
<dbReference type="NCBIfam" id="TIGR00055">
    <property type="entry name" value="uppS"/>
    <property type="match status" value="1"/>
</dbReference>
<dbReference type="GO" id="GO:0045547">
    <property type="term" value="F:ditrans,polycis-polyprenyl diphosphate synthase [(2E,6E)-farnesyl diphosphate specific] activity"/>
    <property type="evidence" value="ECO:0007669"/>
    <property type="project" value="TreeGrafter"/>
</dbReference>
<feature type="binding site" evidence="4">
    <location>
        <position position="84"/>
    </location>
    <ligand>
        <name>substrate</name>
    </ligand>
</feature>
<dbReference type="GeneID" id="55820618"/>
<proteinExistence type="inferred from homology"/>
<feature type="binding site" evidence="4">
    <location>
        <position position="208"/>
    </location>
    <ligand>
        <name>substrate</name>
    </ligand>
</feature>
<dbReference type="Gene3D" id="3.40.1180.10">
    <property type="entry name" value="Decaprenyl diphosphate synthase-like"/>
    <property type="match status" value="1"/>
</dbReference>
<comment type="caution">
    <text evidence="4">Lacks conserved residue(s) required for the propagation of feature annotation.</text>
</comment>
<dbReference type="AlphaFoldDB" id="A0A7D5E9H1"/>
<dbReference type="SUPFAM" id="SSF64005">
    <property type="entry name" value="Undecaprenyl diphosphate synthase"/>
    <property type="match status" value="1"/>
</dbReference>
<reference evidence="5 6" key="1">
    <citation type="submission" date="2020-06" db="EMBL/GenBank/DDBJ databases">
        <title>Methanolobus halotolerans sp. nov., isolated from a saline lake Tus in Siberia.</title>
        <authorList>
            <person name="Shen Y."/>
            <person name="Chen S.-C."/>
            <person name="Lai M.-C."/>
            <person name="Huang H.-H."/>
            <person name="Chiu H.-H."/>
            <person name="Tang S.-L."/>
            <person name="Rogozin D.Y."/>
            <person name="Degermendzhy A.G."/>
        </authorList>
    </citation>
    <scope>NUCLEOTIDE SEQUENCE [LARGE SCALE GENOMIC DNA]</scope>
    <source>
        <strain evidence="5 6">DSM 21339</strain>
    </source>
</reference>
<dbReference type="InterPro" id="IPR001441">
    <property type="entry name" value="UPP_synth-like"/>
</dbReference>
<evidence type="ECO:0000256" key="4">
    <source>
        <dbReference type="HAMAP-Rule" id="MF_01139"/>
    </source>
</evidence>
<comment type="similarity">
    <text evidence="4">Belongs to the UPP synthase family.</text>
</comment>
<dbReference type="CDD" id="cd00475">
    <property type="entry name" value="Cis_IPPS"/>
    <property type="match status" value="1"/>
</dbReference>